<evidence type="ECO:0000313" key="1">
    <source>
        <dbReference type="EMBL" id="QDU74817.1"/>
    </source>
</evidence>
<keyword evidence="2" id="KW-1185">Reference proteome</keyword>
<name>A0A518C6H3_9BACT</name>
<evidence type="ECO:0000313" key="2">
    <source>
        <dbReference type="Proteomes" id="UP000318626"/>
    </source>
</evidence>
<organism evidence="1 2">
    <name type="scientific">Bremerella volcania</name>
    <dbReference type="NCBI Taxonomy" id="2527984"/>
    <lineage>
        <taxon>Bacteria</taxon>
        <taxon>Pseudomonadati</taxon>
        <taxon>Planctomycetota</taxon>
        <taxon>Planctomycetia</taxon>
        <taxon>Pirellulales</taxon>
        <taxon>Pirellulaceae</taxon>
        <taxon>Bremerella</taxon>
    </lineage>
</organism>
<dbReference type="Proteomes" id="UP000318626">
    <property type="component" value="Chromosome"/>
</dbReference>
<protein>
    <submittedName>
        <fullName evidence="1">Uncharacterized protein</fullName>
    </submittedName>
</protein>
<dbReference type="EMBL" id="CP036289">
    <property type="protein sequence ID" value="QDU74817.1"/>
    <property type="molecule type" value="Genomic_DNA"/>
</dbReference>
<reference evidence="2" key="1">
    <citation type="submission" date="2019-02" db="EMBL/GenBank/DDBJ databases">
        <title>Deep-cultivation of Planctomycetes and their phenomic and genomic characterization uncovers novel biology.</title>
        <authorList>
            <person name="Wiegand S."/>
            <person name="Jogler M."/>
            <person name="Boedeker C."/>
            <person name="Pinto D."/>
            <person name="Vollmers J."/>
            <person name="Rivas-Marin E."/>
            <person name="Kohn T."/>
            <person name="Peeters S.H."/>
            <person name="Heuer A."/>
            <person name="Rast P."/>
            <person name="Oberbeckmann S."/>
            <person name="Bunk B."/>
            <person name="Jeske O."/>
            <person name="Meyerdierks A."/>
            <person name="Storesund J.E."/>
            <person name="Kallscheuer N."/>
            <person name="Luecker S."/>
            <person name="Lage O.M."/>
            <person name="Pohl T."/>
            <person name="Merkel B.J."/>
            <person name="Hornburger P."/>
            <person name="Mueller R.-W."/>
            <person name="Bruemmer F."/>
            <person name="Labrenz M."/>
            <person name="Spormann A.M."/>
            <person name="Op den Camp H."/>
            <person name="Overmann J."/>
            <person name="Amann R."/>
            <person name="Jetten M.S.M."/>
            <person name="Mascher T."/>
            <person name="Medema M.H."/>
            <person name="Devos D.P."/>
            <person name="Kaster A.-K."/>
            <person name="Ovreas L."/>
            <person name="Rohde M."/>
            <person name="Galperin M.Y."/>
            <person name="Jogler C."/>
        </authorList>
    </citation>
    <scope>NUCLEOTIDE SEQUENCE [LARGE SCALE GENOMIC DNA]</scope>
    <source>
        <strain evidence="2">Pan97</strain>
    </source>
</reference>
<dbReference type="KEGG" id="bvo:Pan97_18330"/>
<accession>A0A518C6H3</accession>
<proteinExistence type="predicted"/>
<sequence length="57" mass="6287">MQPGARAPGIGSPLSCPFSTVRRGEGDKIALLFRYFDLKLSDHLRHRQEGRECSGTA</sequence>
<dbReference type="AlphaFoldDB" id="A0A518C6H3"/>
<gene>
    <name evidence="1" type="ORF">Pan97_18330</name>
</gene>